<dbReference type="Pfam" id="PF00884">
    <property type="entry name" value="Sulfatase"/>
    <property type="match status" value="1"/>
</dbReference>
<name>A0A8J7SN11_9BACT</name>
<dbReference type="AlphaFoldDB" id="A0A8J7SN11"/>
<comment type="similarity">
    <text evidence="1">Belongs to the sulfatase family.</text>
</comment>
<keyword evidence="4" id="KW-0106">Calcium</keyword>
<gene>
    <name evidence="6" type="ORF">JIN82_14725</name>
</gene>
<accession>A0A8J7SN11</accession>
<evidence type="ECO:0000256" key="3">
    <source>
        <dbReference type="ARBA" id="ARBA00022801"/>
    </source>
</evidence>
<feature type="domain" description="Sulfatase N-terminal" evidence="5">
    <location>
        <begin position="1"/>
        <end position="303"/>
    </location>
</feature>
<protein>
    <submittedName>
        <fullName evidence="6">Sulfatase-like hydrolase/transferase</fullName>
    </submittedName>
</protein>
<dbReference type="PANTHER" id="PTHR42693">
    <property type="entry name" value="ARYLSULFATASE FAMILY MEMBER"/>
    <property type="match status" value="1"/>
</dbReference>
<dbReference type="Gene3D" id="3.30.1120.10">
    <property type="match status" value="1"/>
</dbReference>
<comment type="caution">
    <text evidence="6">The sequence shown here is derived from an EMBL/GenBank/DDBJ whole genome shotgun (WGS) entry which is preliminary data.</text>
</comment>
<keyword evidence="7" id="KW-1185">Reference proteome</keyword>
<evidence type="ECO:0000256" key="4">
    <source>
        <dbReference type="ARBA" id="ARBA00022837"/>
    </source>
</evidence>
<evidence type="ECO:0000313" key="6">
    <source>
        <dbReference type="EMBL" id="MBK1792415.1"/>
    </source>
</evidence>
<dbReference type="GO" id="GO:0004065">
    <property type="term" value="F:arylsulfatase activity"/>
    <property type="evidence" value="ECO:0007669"/>
    <property type="project" value="TreeGrafter"/>
</dbReference>
<evidence type="ECO:0000256" key="1">
    <source>
        <dbReference type="ARBA" id="ARBA00008779"/>
    </source>
</evidence>
<evidence type="ECO:0000256" key="2">
    <source>
        <dbReference type="ARBA" id="ARBA00022723"/>
    </source>
</evidence>
<dbReference type="PANTHER" id="PTHR42693:SF53">
    <property type="entry name" value="ENDO-4-O-SULFATASE"/>
    <property type="match status" value="1"/>
</dbReference>
<dbReference type="Proteomes" id="UP000624703">
    <property type="component" value="Unassembled WGS sequence"/>
</dbReference>
<dbReference type="GO" id="GO:0046872">
    <property type="term" value="F:metal ion binding"/>
    <property type="evidence" value="ECO:0007669"/>
    <property type="project" value="UniProtKB-KW"/>
</dbReference>
<dbReference type="PROSITE" id="PS00149">
    <property type="entry name" value="SULFATASE_2"/>
    <property type="match status" value="1"/>
</dbReference>
<evidence type="ECO:0000259" key="5">
    <source>
        <dbReference type="Pfam" id="PF00884"/>
    </source>
</evidence>
<evidence type="ECO:0000313" key="7">
    <source>
        <dbReference type="Proteomes" id="UP000624703"/>
    </source>
</evidence>
<sequence length="429" mass="47666">MADDMGYADLSLTGCKDFSTPNIDRIGSEGVFFTDAHVTAGVCAPSRAGFVSGRYQQRVGFECNGPGGKQGLPTEVVTIAEALQPAGYVSSVIGKWHLGYTEDKQPIAQGFKHFSGFLKGSRSYFPYSKDSGTKNLTRDGVKVDESEVTYLTDWLTDEAIRLINEDRGGNPYFMFLSYNAPHTPMEALDEDLAKHTQIADEKRRTYAAMMTRMDDNVGRVLKLIEERGEMDNTMIFYLSDNGGAYNNSSDNGQWRGIKGSKWEGGHRVPLLCRWPQGGMKGGQLCDSPALSLDIYATAMAAAGLDASELELDGSDLTKTLAEGTAFNRDLAWRRGAAAAVRHGSWKLIRVTELDESYRYLLFDLKEDPSETKDLAAKYPERCAALQKQLANWESLMIERKWGEGKKWENNQRAKHNMDVIGRDAERSLP</sequence>
<dbReference type="InterPro" id="IPR000917">
    <property type="entry name" value="Sulfatase_N"/>
</dbReference>
<reference evidence="6" key="1">
    <citation type="submission" date="2021-01" db="EMBL/GenBank/DDBJ databases">
        <title>Modified the classification status of verrucomicrobia.</title>
        <authorList>
            <person name="Feng X."/>
        </authorList>
    </citation>
    <scope>NUCLEOTIDE SEQUENCE</scope>
    <source>
        <strain evidence="6">_KCTC 22039</strain>
    </source>
</reference>
<keyword evidence="3 6" id="KW-0378">Hydrolase</keyword>
<keyword evidence="2" id="KW-0479">Metal-binding</keyword>
<organism evidence="6 7">
    <name type="scientific">Persicirhabdus sediminis</name>
    <dbReference type="NCBI Taxonomy" id="454144"/>
    <lineage>
        <taxon>Bacteria</taxon>
        <taxon>Pseudomonadati</taxon>
        <taxon>Verrucomicrobiota</taxon>
        <taxon>Verrucomicrobiia</taxon>
        <taxon>Verrucomicrobiales</taxon>
        <taxon>Verrucomicrobiaceae</taxon>
        <taxon>Persicirhabdus</taxon>
    </lineage>
</organism>
<dbReference type="SUPFAM" id="SSF53649">
    <property type="entry name" value="Alkaline phosphatase-like"/>
    <property type="match status" value="1"/>
</dbReference>
<dbReference type="InterPro" id="IPR024607">
    <property type="entry name" value="Sulfatase_CS"/>
</dbReference>
<dbReference type="Gene3D" id="3.40.720.10">
    <property type="entry name" value="Alkaline Phosphatase, subunit A"/>
    <property type="match status" value="1"/>
</dbReference>
<dbReference type="InterPro" id="IPR017850">
    <property type="entry name" value="Alkaline_phosphatase_core_sf"/>
</dbReference>
<dbReference type="EMBL" id="JAENIM010000045">
    <property type="protein sequence ID" value="MBK1792415.1"/>
    <property type="molecule type" value="Genomic_DNA"/>
</dbReference>
<proteinExistence type="inferred from homology"/>
<dbReference type="InterPro" id="IPR050738">
    <property type="entry name" value="Sulfatase"/>
</dbReference>